<feature type="non-terminal residue" evidence="1">
    <location>
        <position position="1"/>
    </location>
</feature>
<protein>
    <recommendedName>
        <fullName evidence="2">Phage tail tape measure protein domain-containing protein</fullName>
    </recommendedName>
</protein>
<reference evidence="1" key="1">
    <citation type="journal article" date="2014" name="Front. Microbiol.">
        <title>High frequency of phylogenetically diverse reductive dehalogenase-homologous genes in deep subseafloor sedimentary metagenomes.</title>
        <authorList>
            <person name="Kawai M."/>
            <person name="Futagami T."/>
            <person name="Toyoda A."/>
            <person name="Takaki Y."/>
            <person name="Nishi S."/>
            <person name="Hori S."/>
            <person name="Arai W."/>
            <person name="Tsubouchi T."/>
            <person name="Morono Y."/>
            <person name="Uchiyama I."/>
            <person name="Ito T."/>
            <person name="Fujiyama A."/>
            <person name="Inagaki F."/>
            <person name="Takami H."/>
        </authorList>
    </citation>
    <scope>NUCLEOTIDE SEQUENCE</scope>
    <source>
        <strain evidence="1">Expedition CK06-06</strain>
    </source>
</reference>
<sequence>EAVLIALMKPTTAMKEAIKGMGYESAQLAIKDIGLTEVLKKLKESTSGSADKMAELFGRKEALVGVSALASKNFETLTGKIGAMAEKTGMADKAWQEYMTTLNALWDTFKNTIGNMLIKIGEKLAPAIKNIIEATSDWLTENQRFITQDIASIIDAMTTSVKALGKAYKATKGLFFDPTELQKAEKAARESRIAWMKALGEIKGKVAEIVKLEKEIVKGEKDKWSWAGVRLTVNKMDLRVAQDAHKELEKQLTEKRKIYLEDQKILKSLKGQTDALKITETQTGKIRPLLKNHRCGR</sequence>
<accession>X1AZ99</accession>
<dbReference type="AlphaFoldDB" id="X1AZ99"/>
<evidence type="ECO:0008006" key="2">
    <source>
        <dbReference type="Google" id="ProtNLM"/>
    </source>
</evidence>
<evidence type="ECO:0000313" key="1">
    <source>
        <dbReference type="EMBL" id="GAG77443.1"/>
    </source>
</evidence>
<name>X1AZ99_9ZZZZ</name>
<gene>
    <name evidence="1" type="ORF">S01H4_33158</name>
</gene>
<organism evidence="1">
    <name type="scientific">marine sediment metagenome</name>
    <dbReference type="NCBI Taxonomy" id="412755"/>
    <lineage>
        <taxon>unclassified sequences</taxon>
        <taxon>metagenomes</taxon>
        <taxon>ecological metagenomes</taxon>
    </lineage>
</organism>
<dbReference type="EMBL" id="BART01017415">
    <property type="protein sequence ID" value="GAG77443.1"/>
    <property type="molecule type" value="Genomic_DNA"/>
</dbReference>
<dbReference type="NCBIfam" id="TIGR01760">
    <property type="entry name" value="tape_meas_TP901"/>
    <property type="match status" value="1"/>
</dbReference>
<comment type="caution">
    <text evidence="1">The sequence shown here is derived from an EMBL/GenBank/DDBJ whole genome shotgun (WGS) entry which is preliminary data.</text>
</comment>
<dbReference type="InterPro" id="IPR010090">
    <property type="entry name" value="Phage_tape_meas"/>
</dbReference>
<proteinExistence type="predicted"/>